<keyword evidence="3" id="KW-1185">Reference proteome</keyword>
<feature type="region of interest" description="Disordered" evidence="1">
    <location>
        <begin position="119"/>
        <end position="142"/>
    </location>
</feature>
<dbReference type="OrthoDB" id="2369050at2759"/>
<feature type="region of interest" description="Disordered" evidence="1">
    <location>
        <begin position="1"/>
        <end position="88"/>
    </location>
</feature>
<evidence type="ECO:0000256" key="1">
    <source>
        <dbReference type="SAM" id="MobiDB-lite"/>
    </source>
</evidence>
<dbReference type="Proteomes" id="UP000807469">
    <property type="component" value="Unassembled WGS sequence"/>
</dbReference>
<dbReference type="AlphaFoldDB" id="A0A9P5YK32"/>
<comment type="caution">
    <text evidence="2">The sequence shown here is derived from an EMBL/GenBank/DDBJ whole genome shotgun (WGS) entry which is preliminary data.</text>
</comment>
<dbReference type="EMBL" id="MU155720">
    <property type="protein sequence ID" value="KAF9471273.1"/>
    <property type="molecule type" value="Genomic_DNA"/>
</dbReference>
<gene>
    <name evidence="2" type="ORF">BDN70DRAFT_977426</name>
</gene>
<protein>
    <recommendedName>
        <fullName evidence="4">Retrotransposon gag domain-containing protein</fullName>
    </recommendedName>
</protein>
<evidence type="ECO:0000313" key="2">
    <source>
        <dbReference type="EMBL" id="KAF9471273.1"/>
    </source>
</evidence>
<name>A0A9P5YK32_9AGAR</name>
<accession>A0A9P5YK32</accession>
<organism evidence="2 3">
    <name type="scientific">Pholiota conissans</name>
    <dbReference type="NCBI Taxonomy" id="109636"/>
    <lineage>
        <taxon>Eukaryota</taxon>
        <taxon>Fungi</taxon>
        <taxon>Dikarya</taxon>
        <taxon>Basidiomycota</taxon>
        <taxon>Agaricomycotina</taxon>
        <taxon>Agaricomycetes</taxon>
        <taxon>Agaricomycetidae</taxon>
        <taxon>Agaricales</taxon>
        <taxon>Agaricineae</taxon>
        <taxon>Strophariaceae</taxon>
        <taxon>Pholiota</taxon>
    </lineage>
</organism>
<feature type="compositionally biased region" description="Low complexity" evidence="1">
    <location>
        <begin position="58"/>
        <end position="88"/>
    </location>
</feature>
<reference evidence="2" key="1">
    <citation type="submission" date="2020-11" db="EMBL/GenBank/DDBJ databases">
        <authorList>
            <consortium name="DOE Joint Genome Institute"/>
            <person name="Ahrendt S."/>
            <person name="Riley R."/>
            <person name="Andreopoulos W."/>
            <person name="Labutti K."/>
            <person name="Pangilinan J."/>
            <person name="Ruiz-Duenas F.J."/>
            <person name="Barrasa J.M."/>
            <person name="Sanchez-Garcia M."/>
            <person name="Camarero S."/>
            <person name="Miyauchi S."/>
            <person name="Serrano A."/>
            <person name="Linde D."/>
            <person name="Babiker R."/>
            <person name="Drula E."/>
            <person name="Ayuso-Fernandez I."/>
            <person name="Pacheco R."/>
            <person name="Padilla G."/>
            <person name="Ferreira P."/>
            <person name="Barriuso J."/>
            <person name="Kellner H."/>
            <person name="Castanera R."/>
            <person name="Alfaro M."/>
            <person name="Ramirez L."/>
            <person name="Pisabarro A.G."/>
            <person name="Kuo A."/>
            <person name="Tritt A."/>
            <person name="Lipzen A."/>
            <person name="He G."/>
            <person name="Yan M."/>
            <person name="Ng V."/>
            <person name="Cullen D."/>
            <person name="Martin F."/>
            <person name="Rosso M.-N."/>
            <person name="Henrissat B."/>
            <person name="Hibbett D."/>
            <person name="Martinez A.T."/>
            <person name="Grigoriev I.V."/>
        </authorList>
    </citation>
    <scope>NUCLEOTIDE SEQUENCE</scope>
    <source>
        <strain evidence="2">CIRM-BRFM 674</strain>
    </source>
</reference>
<proteinExistence type="predicted"/>
<sequence length="416" mass="46473">MASNSGSSPFRRITRHTAASEQISLAGPYEKPRRSRAQSTMASVSHRIVSPVHLPAISENTDLSPSLSSSESSSTPSNNTDTSASSLDSLPDLISITDSSFDSDSDDSNSFANIVQALQSTPPQSPSSYYSEPFFSPRTPRQPRPHFHSLPPDFDNIVLQDDIFNDIPFVLPSFSPIEIIMPSSPVLSSSVLKHAPDMLAGEPTAESIVEWEHRAWKFFRVGSISAKNQVLSILGCFHQNAKVFDWISGNISTWEADIALDHTKFSFEKFMKEMQKAFLPNNWMDIIIKDKVCSRMGETESFSDYSTRVIAGNTLLTGSDAKKSEEMLREIMTMNCSESLRMILHGLLESERERLRAIKNLHEWMRNIQAIDVSVTSQAAHVFDRASAQLQEFMTQFEECLAKHPRTNAYSSSINH</sequence>
<feature type="compositionally biased region" description="Low complexity" evidence="1">
    <location>
        <begin position="119"/>
        <end position="137"/>
    </location>
</feature>
<evidence type="ECO:0000313" key="3">
    <source>
        <dbReference type="Proteomes" id="UP000807469"/>
    </source>
</evidence>
<evidence type="ECO:0008006" key="4">
    <source>
        <dbReference type="Google" id="ProtNLM"/>
    </source>
</evidence>